<organism evidence="1 2">
    <name type="scientific">Roseburia intestinalis</name>
    <dbReference type="NCBI Taxonomy" id="166486"/>
    <lineage>
        <taxon>Bacteria</taxon>
        <taxon>Bacillati</taxon>
        <taxon>Bacillota</taxon>
        <taxon>Clostridia</taxon>
        <taxon>Lachnospirales</taxon>
        <taxon>Lachnospiraceae</taxon>
        <taxon>Roseburia</taxon>
    </lineage>
</organism>
<dbReference type="RefSeq" id="WP_157351096.1">
    <property type="nucleotide sequence ID" value="NZ_WGGT01000032.1"/>
</dbReference>
<protein>
    <submittedName>
        <fullName evidence="1">Uncharacterized protein</fullName>
    </submittedName>
</protein>
<evidence type="ECO:0000313" key="1">
    <source>
        <dbReference type="EMBL" id="MVQ47373.1"/>
    </source>
</evidence>
<proteinExistence type="predicted"/>
<reference evidence="1 2" key="1">
    <citation type="submission" date="2019-10" db="EMBL/GenBank/DDBJ databases">
        <title>Roseburia spp. ameliorate alcoholic fatty liver via restoration of gut barrier function.</title>
        <authorList>
            <person name="Seo B."/>
            <person name="Ko G."/>
        </authorList>
    </citation>
    <scope>NUCLEOTIDE SEQUENCE [LARGE SCALE GENOMIC DNA]</scope>
    <source>
        <strain evidence="1 2">SNUG30017</strain>
    </source>
</reference>
<name>A0A6L6XKW3_9FIRM</name>
<gene>
    <name evidence="1" type="ORF">GCK47_17215</name>
</gene>
<comment type="caution">
    <text evidence="1">The sequence shown here is derived from an EMBL/GenBank/DDBJ whole genome shotgun (WGS) entry which is preliminary data.</text>
</comment>
<evidence type="ECO:0000313" key="2">
    <source>
        <dbReference type="Proteomes" id="UP000479531"/>
    </source>
</evidence>
<dbReference type="Proteomes" id="UP000479531">
    <property type="component" value="Unassembled WGS sequence"/>
</dbReference>
<accession>A0A6L6XKW3</accession>
<dbReference type="AlphaFoldDB" id="A0A6L6XKW3"/>
<sequence>MGWTEYRASYFKSGKIDRKAECDAYFLEGHNRGHFDVLKSVVIGSVYYAAIKDCMRYLGESDGKSVYESIEDGKIWCAILLTSIRGDYFSYKYMDETVIPYYYDCPESILKLLSDTNNENALKYRRLCREKKKEKKKRSLSALPVGTVIKWKIGETERVAYKHEAAYQFKRPFWMAMDDSRYYKKTQISNNWEILEENNGEILCNGSRTI</sequence>
<dbReference type="EMBL" id="WGGT01000032">
    <property type="protein sequence ID" value="MVQ47373.1"/>
    <property type="molecule type" value="Genomic_DNA"/>
</dbReference>